<keyword evidence="2" id="KW-0813">Transport</keyword>
<dbReference type="SMART" id="SM00382">
    <property type="entry name" value="AAA"/>
    <property type="match status" value="1"/>
</dbReference>
<dbReference type="PANTHER" id="PTHR43820:SF7">
    <property type="entry name" value="BRANCHED-CHAIN AMINO ACID TRANSPORT ATP-BINDING PROTEIN LIVF-RELATED"/>
    <property type="match status" value="1"/>
</dbReference>
<dbReference type="SUPFAM" id="SSF52540">
    <property type="entry name" value="P-loop containing nucleoside triphosphate hydrolases"/>
    <property type="match status" value="1"/>
</dbReference>
<dbReference type="PANTHER" id="PTHR43820">
    <property type="entry name" value="HIGH-AFFINITY BRANCHED-CHAIN AMINO ACID TRANSPORT ATP-BINDING PROTEIN LIVF"/>
    <property type="match status" value="1"/>
</dbReference>
<evidence type="ECO:0000256" key="5">
    <source>
        <dbReference type="ARBA" id="ARBA00022970"/>
    </source>
</evidence>
<evidence type="ECO:0000256" key="3">
    <source>
        <dbReference type="ARBA" id="ARBA00022741"/>
    </source>
</evidence>
<accession>A0A450RW49</accession>
<evidence type="ECO:0000313" key="7">
    <source>
        <dbReference type="EMBL" id="VFJ43308.1"/>
    </source>
</evidence>
<protein>
    <submittedName>
        <fullName evidence="7">Branched-chain amino acid transport system ATP-binding protein</fullName>
    </submittedName>
</protein>
<dbReference type="InterPro" id="IPR027417">
    <property type="entry name" value="P-loop_NTPase"/>
</dbReference>
<dbReference type="EMBL" id="CAADEZ010000007">
    <property type="protein sequence ID" value="VFJ43308.1"/>
    <property type="molecule type" value="Genomic_DNA"/>
</dbReference>
<dbReference type="PROSITE" id="PS50893">
    <property type="entry name" value="ABC_TRANSPORTER_2"/>
    <property type="match status" value="1"/>
</dbReference>
<dbReference type="InterPro" id="IPR052156">
    <property type="entry name" value="BCAA_Transport_ATP-bd_LivF"/>
</dbReference>
<dbReference type="InterPro" id="IPR003593">
    <property type="entry name" value="AAA+_ATPase"/>
</dbReference>
<dbReference type="GO" id="GO:0015807">
    <property type="term" value="P:L-amino acid transport"/>
    <property type="evidence" value="ECO:0007669"/>
    <property type="project" value="TreeGrafter"/>
</dbReference>
<evidence type="ECO:0000256" key="4">
    <source>
        <dbReference type="ARBA" id="ARBA00022840"/>
    </source>
</evidence>
<keyword evidence="5" id="KW-0029">Amino-acid transport</keyword>
<dbReference type="EMBL" id="CAADFA010000007">
    <property type="protein sequence ID" value="VFJ43945.1"/>
    <property type="molecule type" value="Genomic_DNA"/>
</dbReference>
<keyword evidence="3" id="KW-0547">Nucleotide-binding</keyword>
<evidence type="ECO:0000256" key="1">
    <source>
        <dbReference type="ARBA" id="ARBA00005417"/>
    </source>
</evidence>
<comment type="similarity">
    <text evidence="1">Belongs to the ABC transporter superfamily.</text>
</comment>
<evidence type="ECO:0000313" key="8">
    <source>
        <dbReference type="EMBL" id="VFJ43945.1"/>
    </source>
</evidence>
<evidence type="ECO:0000256" key="2">
    <source>
        <dbReference type="ARBA" id="ARBA00022448"/>
    </source>
</evidence>
<dbReference type="InterPro" id="IPR017871">
    <property type="entry name" value="ABC_transporter-like_CS"/>
</dbReference>
<evidence type="ECO:0000259" key="6">
    <source>
        <dbReference type="PROSITE" id="PS50893"/>
    </source>
</evidence>
<keyword evidence="4 7" id="KW-0067">ATP-binding</keyword>
<name>A0A450RW49_9GAMM</name>
<dbReference type="GO" id="GO:0016887">
    <property type="term" value="F:ATP hydrolysis activity"/>
    <property type="evidence" value="ECO:0007669"/>
    <property type="project" value="InterPro"/>
</dbReference>
<dbReference type="GO" id="GO:0015658">
    <property type="term" value="F:branched-chain amino acid transmembrane transporter activity"/>
    <property type="evidence" value="ECO:0007669"/>
    <property type="project" value="TreeGrafter"/>
</dbReference>
<dbReference type="PROSITE" id="PS00211">
    <property type="entry name" value="ABC_TRANSPORTER_1"/>
    <property type="match status" value="1"/>
</dbReference>
<reference evidence="7" key="1">
    <citation type="submission" date="2019-02" db="EMBL/GenBank/DDBJ databases">
        <authorList>
            <person name="Gruber-Vodicka R. H."/>
            <person name="Seah K. B. B."/>
        </authorList>
    </citation>
    <scope>NUCLEOTIDE SEQUENCE</scope>
    <source>
        <strain evidence="7">BECK_BZ163</strain>
        <strain evidence="9">BECK_BZ164</strain>
        <strain evidence="8">BECK_BZ165</strain>
    </source>
</reference>
<dbReference type="EMBL" id="CAADFL010000009">
    <property type="protein sequence ID" value="VFK06043.1"/>
    <property type="molecule type" value="Genomic_DNA"/>
</dbReference>
<dbReference type="InterPro" id="IPR003439">
    <property type="entry name" value="ABC_transporter-like_ATP-bd"/>
</dbReference>
<gene>
    <name evidence="7" type="ORF">BECKFM1743A_GA0114220_1000719</name>
    <name evidence="9" type="ORF">BECKFM1743B_GA0114221_1000919</name>
    <name evidence="8" type="ORF">BECKFM1743C_GA0114222_100072</name>
</gene>
<dbReference type="Pfam" id="PF00005">
    <property type="entry name" value="ABC_tran"/>
    <property type="match status" value="1"/>
</dbReference>
<proteinExistence type="inferred from homology"/>
<dbReference type="AlphaFoldDB" id="A0A450RW49"/>
<feature type="domain" description="ABC transporter" evidence="6">
    <location>
        <begin position="9"/>
        <end position="240"/>
    </location>
</feature>
<organism evidence="7">
    <name type="scientific">Candidatus Kentrum sp. FM</name>
    <dbReference type="NCBI Taxonomy" id="2126340"/>
    <lineage>
        <taxon>Bacteria</taxon>
        <taxon>Pseudomonadati</taxon>
        <taxon>Pseudomonadota</taxon>
        <taxon>Gammaproteobacteria</taxon>
        <taxon>Candidatus Kentrum</taxon>
    </lineage>
</organism>
<evidence type="ECO:0000313" key="9">
    <source>
        <dbReference type="EMBL" id="VFK06043.1"/>
    </source>
</evidence>
<dbReference type="GO" id="GO:0005524">
    <property type="term" value="F:ATP binding"/>
    <property type="evidence" value="ECO:0007669"/>
    <property type="project" value="UniProtKB-KW"/>
</dbReference>
<sequence>MENLVKMALTAEGIDAGYDNRHVIHEVSFAVEEGEQLLLTGPNGCGKTTLLKVLAGALRQKSGRIFVHGDDLSAVPLHRRILRGLGYLMQTRNIFPSLSVNENLHLGFWHGDGRYGERLDWILDVFPMLRDKLDRRAGLLSGGERQALAIGMVLMRPVDLLLLDEPTAGLSPKAAEDILAAIYRARQAIGFTGILVEHNLGLVHPWISRVLVMNQGRIVADKVSPTALLDHKQLQGYYFQ</sequence>
<dbReference type="Gene3D" id="3.40.50.300">
    <property type="entry name" value="P-loop containing nucleotide triphosphate hydrolases"/>
    <property type="match status" value="1"/>
</dbReference>